<feature type="domain" description="EF-hand" evidence="3">
    <location>
        <begin position="109"/>
        <end position="144"/>
    </location>
</feature>
<dbReference type="EMBL" id="CAJJDM010000079">
    <property type="protein sequence ID" value="CAD8086306.1"/>
    <property type="molecule type" value="Genomic_DNA"/>
</dbReference>
<dbReference type="PANTHER" id="PTHR45942">
    <property type="entry name" value="PROTEIN PHOSPATASE 3 REGULATORY SUBUNIT B ALPHA ISOFORM TYPE 1"/>
    <property type="match status" value="1"/>
</dbReference>
<dbReference type="Pfam" id="PF13499">
    <property type="entry name" value="EF-hand_7"/>
    <property type="match status" value="1"/>
</dbReference>
<reference evidence="4" key="1">
    <citation type="submission" date="2021-01" db="EMBL/GenBank/DDBJ databases">
        <authorList>
            <consortium name="Genoscope - CEA"/>
            <person name="William W."/>
        </authorList>
    </citation>
    <scope>NUCLEOTIDE SEQUENCE</scope>
</reference>
<dbReference type="GO" id="GO:0005509">
    <property type="term" value="F:calcium ion binding"/>
    <property type="evidence" value="ECO:0007669"/>
    <property type="project" value="InterPro"/>
</dbReference>
<accession>A0A8S1N8C7</accession>
<keyword evidence="2" id="KW-0677">Repeat</keyword>
<organism evidence="4 5">
    <name type="scientific">Paramecium primaurelia</name>
    <dbReference type="NCBI Taxonomy" id="5886"/>
    <lineage>
        <taxon>Eukaryota</taxon>
        <taxon>Sar</taxon>
        <taxon>Alveolata</taxon>
        <taxon>Ciliophora</taxon>
        <taxon>Intramacronucleata</taxon>
        <taxon>Oligohymenophorea</taxon>
        <taxon>Peniculida</taxon>
        <taxon>Parameciidae</taxon>
        <taxon>Paramecium</taxon>
    </lineage>
</organism>
<sequence length="211" mass="25141">MGTGGGGMKAQSLQDQLKQQQMKQVKSTKYPPFSENEVFVLNKKFNILDKNNRQSIKIEEFKELLEIRMHFFRERIYALIEDDMKKRKTETMDFATFMKYLTIFHPLADVEMKKDYMFKIYDLDQDGKITKEDLTEVFKILFMKSQSSGIQKKSMRPQIFQTNFMNKDYVEKLGKDIMNIVDDDKSNSIELDEFVKMFTDTDLKFRMNIVF</sequence>
<dbReference type="AlphaFoldDB" id="A0A8S1N8C7"/>
<dbReference type="PROSITE" id="PS00018">
    <property type="entry name" value="EF_HAND_1"/>
    <property type="match status" value="2"/>
</dbReference>
<dbReference type="OMA" id="MHFFRER"/>
<proteinExistence type="predicted"/>
<dbReference type="InterPro" id="IPR002048">
    <property type="entry name" value="EF_hand_dom"/>
</dbReference>
<dbReference type="PROSITE" id="PS50222">
    <property type="entry name" value="EF_HAND_2"/>
    <property type="match status" value="3"/>
</dbReference>
<keyword evidence="5" id="KW-1185">Reference proteome</keyword>
<evidence type="ECO:0000256" key="1">
    <source>
        <dbReference type="ARBA" id="ARBA00022723"/>
    </source>
</evidence>
<feature type="domain" description="EF-hand" evidence="3">
    <location>
        <begin position="36"/>
        <end position="71"/>
    </location>
</feature>
<evidence type="ECO:0000259" key="3">
    <source>
        <dbReference type="PROSITE" id="PS50222"/>
    </source>
</evidence>
<dbReference type="SMART" id="SM00054">
    <property type="entry name" value="EFh"/>
    <property type="match status" value="3"/>
</dbReference>
<keyword evidence="1" id="KW-0479">Metal-binding</keyword>
<evidence type="ECO:0000256" key="2">
    <source>
        <dbReference type="ARBA" id="ARBA00022737"/>
    </source>
</evidence>
<gene>
    <name evidence="4" type="ORF">PPRIM_AZ9-3.1.T0760109</name>
</gene>
<comment type="caution">
    <text evidence="4">The sequence shown here is derived from an EMBL/GenBank/DDBJ whole genome shotgun (WGS) entry which is preliminary data.</text>
</comment>
<name>A0A8S1N8C7_PARPR</name>
<evidence type="ECO:0000313" key="4">
    <source>
        <dbReference type="EMBL" id="CAD8086306.1"/>
    </source>
</evidence>
<dbReference type="InterPro" id="IPR018247">
    <property type="entry name" value="EF_Hand_1_Ca_BS"/>
</dbReference>
<feature type="domain" description="EF-hand" evidence="3">
    <location>
        <begin position="169"/>
        <end position="204"/>
    </location>
</feature>
<dbReference type="Proteomes" id="UP000688137">
    <property type="component" value="Unassembled WGS sequence"/>
</dbReference>
<protein>
    <recommendedName>
        <fullName evidence="3">EF-hand domain-containing protein</fullName>
    </recommendedName>
</protein>
<evidence type="ECO:0000313" key="5">
    <source>
        <dbReference type="Proteomes" id="UP000688137"/>
    </source>
</evidence>